<dbReference type="SUPFAM" id="SSF88713">
    <property type="entry name" value="Glycoside hydrolase/deacetylase"/>
    <property type="match status" value="1"/>
</dbReference>
<dbReference type="Gene3D" id="2.70.98.30">
    <property type="entry name" value="Golgi alpha-mannosidase II, domain 4"/>
    <property type="match status" value="1"/>
</dbReference>
<dbReference type="InterPro" id="IPR011682">
    <property type="entry name" value="Glyco_hydro_38_C"/>
</dbReference>
<sequence>MTDPANNALNLLGWQTSIQHLRGLVQQSVQTGWQMGNGAWSALDANDPQSWQNSPLATVNAKDHLAWALGRKSCWLGQLIHVSAQSEYDLTGLGLRLSLIWWAEVAAVYVNGELVQAGDLFDHSARVLLTPTAQAGDCFWVTLHLISPGHDPGALVKSNLIFESATGVDPGFVADELEIVSLFASELEPDCVLEINSHLQQLDHCQTRVEYDQQLNHLHQRLAAVGQPIRNHQINLTGHAHLDLAWLWPIAETWDVAERTFQSVLNLQTQYPELIFSHSSPALYEWIETHRPELFVKIQAKIQAQQWEVAAGMWVEPELNLISGESIARQILYGQAYVKEKFGNISRVAWLPDSFGFCQQLPQLLKQGGIDYFVTQKLRWNDTTEFPDEWFWWQALDGSQVLSYCSAPIGEGIEPVKMSRYAQAWSQKTNLKQSLWLPGVGDHGGGPTRDMLEIYRRWQRLGGVSPQLKFSAVVDYLDQLKASSDLTELPIWSEELYLEFHRGCYTSHSDQKQANRHAEIQLYQAELWSALATLISNINYPQAELERLWKGMLLNQFHDILPGSAIPAVYQEANQAWDDVLKTTTQLLDTAQNHILGQIYLPDPPVPGAYGIVIFNSLNWPRSEVVRLELGELGTQAWTIQDTAGYPIRCHQAETVITFWLWDVPSVGYKVVWLCPQASFSPPANPPLGFVLENGFLQAEINPQTGEINNLYDKLNQRAVFNAPGNQLQLFRDQGQYWDAWNIDPHYHEHPLIKPELKEIKWQAWNDIEQRIRVRWQWRNSTIQQDYCLVVNTPILHIETQLNWQDHHVLLKAAFPLAFRADVAHYETPAGVTQRPTLPNPENPTLTPPDQAKWEVPALQWADLSEPSHQYGVSLINNSKQGYDAQPQQLRLTLLRAPTWPDPQADLGNHQFSYGLYPHYNNWIGAKTWQKAAEFNQPLVAKIIPPHPEITLQHPLPTQASLLDLGSETLILMALKQTQDQSGWILRCLETTGQATELNLQSDLELFPADLRRVNLLEVPDAETHNNPVQQVGGWEISSWRFSK</sequence>
<accession>A0AAE4FTL0</accession>
<dbReference type="PANTHER" id="PTHR46017:SF1">
    <property type="entry name" value="ALPHA-MANNOSIDASE 2C1"/>
    <property type="match status" value="1"/>
</dbReference>
<dbReference type="Pfam" id="PF09261">
    <property type="entry name" value="Alpha-mann_mid"/>
    <property type="match status" value="1"/>
</dbReference>
<dbReference type="Pfam" id="PF17677">
    <property type="entry name" value="Glyco_hydro38C2"/>
    <property type="match status" value="1"/>
</dbReference>
<dbReference type="InterPro" id="IPR015341">
    <property type="entry name" value="Glyco_hydro_38_cen"/>
</dbReference>
<dbReference type="InterPro" id="IPR011330">
    <property type="entry name" value="Glyco_hydro/deAcase_b/a-brl"/>
</dbReference>
<dbReference type="InterPro" id="IPR041147">
    <property type="entry name" value="GH38_C"/>
</dbReference>
<dbReference type="AlphaFoldDB" id="A0AAE4FTL0"/>
<evidence type="ECO:0000256" key="2">
    <source>
        <dbReference type="ARBA" id="ARBA00022723"/>
    </source>
</evidence>
<dbReference type="InterPro" id="IPR037094">
    <property type="entry name" value="Glyco_hydro_38_cen_sf"/>
</dbReference>
<dbReference type="InterPro" id="IPR011013">
    <property type="entry name" value="Gal_mutarotase_sf_dom"/>
</dbReference>
<keyword evidence="3" id="KW-0378">Hydrolase</keyword>
<dbReference type="FunFam" id="1.20.1270.50:FF:000004">
    <property type="entry name" value="alpha-mannosidase 2C1 isoform X1"/>
    <property type="match status" value="1"/>
</dbReference>
<dbReference type="InterPro" id="IPR027291">
    <property type="entry name" value="Glyco_hydro_38_N_sf"/>
</dbReference>
<organism evidence="6 7">
    <name type="scientific">Pseudocalidococcus azoricus BACA0444</name>
    <dbReference type="NCBI Taxonomy" id="2918990"/>
    <lineage>
        <taxon>Bacteria</taxon>
        <taxon>Bacillati</taxon>
        <taxon>Cyanobacteriota</taxon>
        <taxon>Cyanophyceae</taxon>
        <taxon>Acaryochloridales</taxon>
        <taxon>Thermosynechococcaceae</taxon>
        <taxon>Pseudocalidococcus</taxon>
        <taxon>Pseudocalidococcus azoricus</taxon>
    </lineage>
</organism>
<dbReference type="GO" id="GO:0030246">
    <property type="term" value="F:carbohydrate binding"/>
    <property type="evidence" value="ECO:0007669"/>
    <property type="project" value="InterPro"/>
</dbReference>
<dbReference type="GO" id="GO:0009313">
    <property type="term" value="P:oligosaccharide catabolic process"/>
    <property type="evidence" value="ECO:0007669"/>
    <property type="project" value="TreeGrafter"/>
</dbReference>
<dbReference type="EMBL" id="JAVMIP010000020">
    <property type="protein sequence ID" value="MDS3862010.1"/>
    <property type="molecule type" value="Genomic_DNA"/>
</dbReference>
<comment type="similarity">
    <text evidence="1">Belongs to the glycosyl hydrolase 38 family.</text>
</comment>
<dbReference type="GO" id="GO:0006013">
    <property type="term" value="P:mannose metabolic process"/>
    <property type="evidence" value="ECO:0007669"/>
    <property type="project" value="InterPro"/>
</dbReference>
<protein>
    <submittedName>
        <fullName evidence="6">Alpha-mannosidase</fullName>
    </submittedName>
</protein>
<comment type="caution">
    <text evidence="6">The sequence shown here is derived from an EMBL/GenBank/DDBJ whole genome shotgun (WGS) entry which is preliminary data.</text>
</comment>
<dbReference type="Pfam" id="PF01074">
    <property type="entry name" value="Glyco_hydro_38N"/>
    <property type="match status" value="1"/>
</dbReference>
<dbReference type="Gene3D" id="3.20.110.10">
    <property type="entry name" value="Glycoside hydrolase 38, N terminal domain"/>
    <property type="match status" value="1"/>
</dbReference>
<dbReference type="GO" id="GO:0004559">
    <property type="term" value="F:alpha-mannosidase activity"/>
    <property type="evidence" value="ECO:0007669"/>
    <property type="project" value="InterPro"/>
</dbReference>
<evidence type="ECO:0000313" key="7">
    <source>
        <dbReference type="Proteomes" id="UP001268256"/>
    </source>
</evidence>
<reference evidence="7" key="1">
    <citation type="submission" date="2023-07" db="EMBL/GenBank/DDBJ databases">
        <authorList>
            <person name="Luz R."/>
            <person name="Cordeiro R."/>
            <person name="Fonseca A."/>
            <person name="Goncalves V."/>
        </authorList>
    </citation>
    <scope>NUCLEOTIDE SEQUENCE [LARGE SCALE GENOMIC DNA]</scope>
    <source>
        <strain evidence="7">BACA0444</strain>
    </source>
</reference>
<dbReference type="Pfam" id="PF07748">
    <property type="entry name" value="Glyco_hydro_38C"/>
    <property type="match status" value="1"/>
</dbReference>
<dbReference type="GO" id="GO:0046872">
    <property type="term" value="F:metal ion binding"/>
    <property type="evidence" value="ECO:0007669"/>
    <property type="project" value="UniProtKB-KW"/>
</dbReference>
<dbReference type="SUPFAM" id="SSF88688">
    <property type="entry name" value="Families 57/38 glycoside transferase middle domain"/>
    <property type="match status" value="1"/>
</dbReference>
<evidence type="ECO:0000256" key="3">
    <source>
        <dbReference type="ARBA" id="ARBA00022801"/>
    </source>
</evidence>
<gene>
    <name evidence="6" type="ORF">RIF25_14505</name>
</gene>
<dbReference type="InterPro" id="IPR000602">
    <property type="entry name" value="Glyco_hydro_38_N"/>
</dbReference>
<dbReference type="PANTHER" id="PTHR46017">
    <property type="entry name" value="ALPHA-MANNOSIDASE 2C1"/>
    <property type="match status" value="1"/>
</dbReference>
<name>A0AAE4FTL0_9CYAN</name>
<keyword evidence="2" id="KW-0479">Metal-binding</keyword>
<evidence type="ECO:0000256" key="4">
    <source>
        <dbReference type="ARBA" id="ARBA00023295"/>
    </source>
</evidence>
<evidence type="ECO:0000313" key="6">
    <source>
        <dbReference type="EMBL" id="MDS3862010.1"/>
    </source>
</evidence>
<dbReference type="CDD" id="cd10789">
    <property type="entry name" value="GH38N_AMII_ER_cytosolic"/>
    <property type="match status" value="1"/>
</dbReference>
<keyword evidence="4" id="KW-0326">Glycosidase</keyword>
<evidence type="ECO:0000256" key="1">
    <source>
        <dbReference type="ARBA" id="ARBA00009792"/>
    </source>
</evidence>
<dbReference type="SMART" id="SM00872">
    <property type="entry name" value="Alpha-mann_mid"/>
    <property type="match status" value="1"/>
</dbReference>
<dbReference type="SUPFAM" id="SSF74650">
    <property type="entry name" value="Galactose mutarotase-like"/>
    <property type="match status" value="1"/>
</dbReference>
<keyword evidence="7" id="KW-1185">Reference proteome</keyword>
<evidence type="ECO:0000259" key="5">
    <source>
        <dbReference type="SMART" id="SM00872"/>
    </source>
</evidence>
<feature type="domain" description="Glycoside hydrolase family 38 central" evidence="5">
    <location>
        <begin position="499"/>
        <end position="577"/>
    </location>
</feature>
<proteinExistence type="inferred from homology"/>
<dbReference type="Gene3D" id="1.20.1270.50">
    <property type="entry name" value="Glycoside hydrolase family 38, central domain"/>
    <property type="match status" value="1"/>
</dbReference>
<dbReference type="Proteomes" id="UP001268256">
    <property type="component" value="Unassembled WGS sequence"/>
</dbReference>
<dbReference type="RefSeq" id="WP_322879229.1">
    <property type="nucleotide sequence ID" value="NZ_JAVMIP010000020.1"/>
</dbReference>
<dbReference type="InterPro" id="IPR028995">
    <property type="entry name" value="Glyco_hydro_57/38_cen_sf"/>
</dbReference>